<gene>
    <name evidence="2" type="ORF">Taro_004922</name>
</gene>
<dbReference type="PANTHER" id="PTHR14398">
    <property type="entry name" value="RNA RECOGNITION RRM/RNP DOMAIN"/>
    <property type="match status" value="1"/>
</dbReference>
<sequence>MTERRKNTEADPTILADYVVALLKKDKSIQELQKLCVDNLVEFLGHVATYSTSSQAIGLLSRPFDVELGP</sequence>
<dbReference type="GO" id="GO:0003723">
    <property type="term" value="F:RNA binding"/>
    <property type="evidence" value="ECO:0007669"/>
    <property type="project" value="UniProtKB-KW"/>
</dbReference>
<comment type="caution">
    <text evidence="2">The sequence shown here is derived from an EMBL/GenBank/DDBJ whole genome shotgun (WGS) entry which is preliminary data.</text>
</comment>
<evidence type="ECO:0000313" key="3">
    <source>
        <dbReference type="Proteomes" id="UP000652761"/>
    </source>
</evidence>
<dbReference type="OrthoDB" id="443401at2759"/>
<keyword evidence="1" id="KW-0694">RNA-binding</keyword>
<dbReference type="Proteomes" id="UP000652761">
    <property type="component" value="Unassembled WGS sequence"/>
</dbReference>
<dbReference type="EMBL" id="NMUH01000136">
    <property type="protein sequence ID" value="MQL72608.1"/>
    <property type="molecule type" value="Genomic_DNA"/>
</dbReference>
<keyword evidence="3" id="KW-1185">Reference proteome</keyword>
<proteinExistence type="predicted"/>
<reference evidence="2" key="1">
    <citation type="submission" date="2017-07" db="EMBL/GenBank/DDBJ databases">
        <title>Taro Niue Genome Assembly and Annotation.</title>
        <authorList>
            <person name="Atibalentja N."/>
            <person name="Keating K."/>
            <person name="Fields C.J."/>
        </authorList>
    </citation>
    <scope>NUCLEOTIDE SEQUENCE</scope>
    <source>
        <strain evidence="2">Niue_2</strain>
        <tissue evidence="2">Leaf</tissue>
    </source>
</reference>
<dbReference type="AlphaFoldDB" id="A0A843TLP6"/>
<dbReference type="PANTHER" id="PTHR14398:SF0">
    <property type="entry name" value="ZINC FINGER PROTEIN SWM"/>
    <property type="match status" value="1"/>
</dbReference>
<organism evidence="2 3">
    <name type="scientific">Colocasia esculenta</name>
    <name type="common">Wild taro</name>
    <name type="synonym">Arum esculentum</name>
    <dbReference type="NCBI Taxonomy" id="4460"/>
    <lineage>
        <taxon>Eukaryota</taxon>
        <taxon>Viridiplantae</taxon>
        <taxon>Streptophyta</taxon>
        <taxon>Embryophyta</taxon>
        <taxon>Tracheophyta</taxon>
        <taxon>Spermatophyta</taxon>
        <taxon>Magnoliopsida</taxon>
        <taxon>Liliopsida</taxon>
        <taxon>Araceae</taxon>
        <taxon>Aroideae</taxon>
        <taxon>Colocasieae</taxon>
        <taxon>Colocasia</taxon>
    </lineage>
</organism>
<protein>
    <submittedName>
        <fullName evidence="2">Uncharacterized protein</fullName>
    </submittedName>
</protein>
<accession>A0A843TLP6</accession>
<dbReference type="GO" id="GO:0005634">
    <property type="term" value="C:nucleus"/>
    <property type="evidence" value="ECO:0007669"/>
    <property type="project" value="TreeGrafter"/>
</dbReference>
<evidence type="ECO:0000313" key="2">
    <source>
        <dbReference type="EMBL" id="MQL72608.1"/>
    </source>
</evidence>
<evidence type="ECO:0000256" key="1">
    <source>
        <dbReference type="ARBA" id="ARBA00022884"/>
    </source>
</evidence>
<name>A0A843TLP6_COLES</name>
<dbReference type="InterPro" id="IPR045137">
    <property type="entry name" value="RBM26/27"/>
</dbReference>